<accession>A0A835TB88</accession>
<gene>
    <name evidence="1" type="ORF">HXX76_005843</name>
</gene>
<dbReference type="AlphaFoldDB" id="A0A835TB88"/>
<sequence length="716" mass="76747">MLKARSHKGEIIITTETRIDQAAQWSWRQLRMGYAHTVVVTRGEHSCKALRAILGDYTGCVWFDHEVAYPPPSAGGATTLAAAAGVAGAAGGAAAAAGGAPVLPAGRIALFFEDVNYAKLELMLLVLRLGGYNVLAMDTDTLMIDDFYFWMNTEDYKGYQLLSQVDGMGTLNIGFMYARGASPSGPVTWSLAEALLRNIRWREQPAVVAGFNGSMSYCWDQSVVTDTVYSALAGRPLFWRCLDIRPLDRMWNLREDGLKAFLAANNALIAPALKTKRHSMERPGPACHWHTSGAEGLKSQEGVMTLPHFKGEWPEALGGRALGEMTPVARAFLAMLRESGTAMWPDLEDPSTQAAAAAVPSERFAYFSAHIVCDWSGCGMNGMFLPQMRPNGTEPCNVAAHFVVSPDKPMGKRFQLLHNGAFSFPLAHLLHGPGGAYFATNVHAGGGGGGGAHHSARAAAGLHHSRLGQHVPLPRVIALAPGVISRTPSAAGEPPGSIVLAGRPQLVDLMAALSTVAVAAGRTLAVPQLSCDFPWMHRGGAFPYNGSHYVPWRYLNGGAFAPYGPSIANMSCEWFAWVQHGCLHGPLHVERRTHGHGDNHVAARMLLSIEMEHFLEQLPAEARAVRPGPGGNVLDLPPAATAAAPAGPDGVVNVTSAALGEALKGIAPDVPVVWLTKPMRVTDLAGATAVAHQQWMNHCCGLIWPHGYNRICFWEF</sequence>
<comment type="caution">
    <text evidence="1">The sequence shown here is derived from an EMBL/GenBank/DDBJ whole genome shotgun (WGS) entry which is preliminary data.</text>
</comment>
<proteinExistence type="predicted"/>
<evidence type="ECO:0008006" key="3">
    <source>
        <dbReference type="Google" id="ProtNLM"/>
    </source>
</evidence>
<keyword evidence="2" id="KW-1185">Reference proteome</keyword>
<name>A0A835TB88_CHLIN</name>
<dbReference type="Proteomes" id="UP000650467">
    <property type="component" value="Unassembled WGS sequence"/>
</dbReference>
<protein>
    <recommendedName>
        <fullName evidence="3">Nucleotide-diphospho-sugar transferase domain-containing protein</fullName>
    </recommendedName>
</protein>
<evidence type="ECO:0000313" key="1">
    <source>
        <dbReference type="EMBL" id="KAG2437179.1"/>
    </source>
</evidence>
<reference evidence="1" key="1">
    <citation type="journal article" date="2020" name="bioRxiv">
        <title>Comparative genomics of Chlamydomonas.</title>
        <authorList>
            <person name="Craig R.J."/>
            <person name="Hasan A.R."/>
            <person name="Ness R.W."/>
            <person name="Keightley P.D."/>
        </authorList>
    </citation>
    <scope>NUCLEOTIDE SEQUENCE</scope>
    <source>
        <strain evidence="1">SAG 7.73</strain>
    </source>
</reference>
<dbReference type="EMBL" id="JAEHOC010000011">
    <property type="protein sequence ID" value="KAG2437179.1"/>
    <property type="molecule type" value="Genomic_DNA"/>
</dbReference>
<dbReference type="OrthoDB" id="527882at2759"/>
<evidence type="ECO:0000313" key="2">
    <source>
        <dbReference type="Proteomes" id="UP000650467"/>
    </source>
</evidence>
<organism evidence="1 2">
    <name type="scientific">Chlamydomonas incerta</name>
    <dbReference type="NCBI Taxonomy" id="51695"/>
    <lineage>
        <taxon>Eukaryota</taxon>
        <taxon>Viridiplantae</taxon>
        <taxon>Chlorophyta</taxon>
        <taxon>core chlorophytes</taxon>
        <taxon>Chlorophyceae</taxon>
        <taxon>CS clade</taxon>
        <taxon>Chlamydomonadales</taxon>
        <taxon>Chlamydomonadaceae</taxon>
        <taxon>Chlamydomonas</taxon>
    </lineage>
</organism>